<dbReference type="Proteomes" id="UP001159363">
    <property type="component" value="Chromosome 8"/>
</dbReference>
<name>A0ABQ9GTS1_9NEOP</name>
<evidence type="ECO:0000313" key="3">
    <source>
        <dbReference type="Proteomes" id="UP001159363"/>
    </source>
</evidence>
<keyword evidence="3" id="KW-1185">Reference proteome</keyword>
<evidence type="ECO:0000256" key="1">
    <source>
        <dbReference type="SAM" id="MobiDB-lite"/>
    </source>
</evidence>
<gene>
    <name evidence="2" type="ORF">PR048_023321</name>
</gene>
<dbReference type="EMBL" id="JARBHB010000009">
    <property type="protein sequence ID" value="KAJ8875426.1"/>
    <property type="molecule type" value="Genomic_DNA"/>
</dbReference>
<protein>
    <submittedName>
        <fullName evidence="2">Uncharacterized protein</fullName>
    </submittedName>
</protein>
<feature type="compositionally biased region" description="Basic and acidic residues" evidence="1">
    <location>
        <begin position="186"/>
        <end position="195"/>
    </location>
</feature>
<accession>A0ABQ9GTS1</accession>
<feature type="region of interest" description="Disordered" evidence="1">
    <location>
        <begin position="185"/>
        <end position="246"/>
    </location>
</feature>
<reference evidence="2 3" key="1">
    <citation type="submission" date="2023-02" db="EMBL/GenBank/DDBJ databases">
        <title>LHISI_Scaffold_Assembly.</title>
        <authorList>
            <person name="Stuart O.P."/>
            <person name="Cleave R."/>
            <person name="Magrath M.J.L."/>
            <person name="Mikheyev A.S."/>
        </authorList>
    </citation>
    <scope>NUCLEOTIDE SEQUENCE [LARGE SCALE GENOMIC DNA]</scope>
    <source>
        <strain evidence="2">Daus_M_001</strain>
        <tissue evidence="2">Leg muscle</tissue>
    </source>
</reference>
<sequence length="246" mass="27875">MEQLGEGQGRGKQDQRYLPTRFPFAKIRERHCQESNPARLGGRRVDCITVVPRDVKDTRRDVREREREEESNGRALTGRRRRYLHVLPVFKSPAPDHCQLFSLEGRIPLPLARNLRARKLCARDSNPAARRAEEQGGGERTQHCPRVQQVRCLSHGTADCTDVELHRLQLTSYYSLTLWGQGMSERVGETGDPRENSPTSGIVRHDSHTRKSGSYPAGNRTRFALVRGGSSLTTTQPRPPTELVFS</sequence>
<proteinExistence type="predicted"/>
<organism evidence="2 3">
    <name type="scientific">Dryococelus australis</name>
    <dbReference type="NCBI Taxonomy" id="614101"/>
    <lineage>
        <taxon>Eukaryota</taxon>
        <taxon>Metazoa</taxon>
        <taxon>Ecdysozoa</taxon>
        <taxon>Arthropoda</taxon>
        <taxon>Hexapoda</taxon>
        <taxon>Insecta</taxon>
        <taxon>Pterygota</taxon>
        <taxon>Neoptera</taxon>
        <taxon>Polyneoptera</taxon>
        <taxon>Phasmatodea</taxon>
        <taxon>Verophasmatodea</taxon>
        <taxon>Anareolatae</taxon>
        <taxon>Phasmatidae</taxon>
        <taxon>Eurycanthinae</taxon>
        <taxon>Dryococelus</taxon>
    </lineage>
</organism>
<evidence type="ECO:0000313" key="2">
    <source>
        <dbReference type="EMBL" id="KAJ8875426.1"/>
    </source>
</evidence>
<comment type="caution">
    <text evidence="2">The sequence shown here is derived from an EMBL/GenBank/DDBJ whole genome shotgun (WGS) entry which is preliminary data.</text>
</comment>